<name>A0A8S1CBW4_9INSE</name>
<dbReference type="InterPro" id="IPR051843">
    <property type="entry name" value="CPA1_transporter"/>
</dbReference>
<evidence type="ECO:0000256" key="5">
    <source>
        <dbReference type="ARBA" id="ARBA00023136"/>
    </source>
</evidence>
<feature type="transmembrane region" description="Helical" evidence="6">
    <location>
        <begin position="396"/>
        <end position="418"/>
    </location>
</feature>
<feature type="transmembrane region" description="Helical" evidence="6">
    <location>
        <begin position="365"/>
        <end position="384"/>
    </location>
</feature>
<evidence type="ECO:0000256" key="1">
    <source>
        <dbReference type="ARBA" id="ARBA00004141"/>
    </source>
</evidence>
<comment type="similarity">
    <text evidence="2">Belongs to the monovalent cation:proton antiporter 1 (CPA1) transporter (TC 2.A.36) family.</text>
</comment>
<dbReference type="EMBL" id="CADEPI010000017">
    <property type="protein sequence ID" value="CAB3364807.1"/>
    <property type="molecule type" value="Genomic_DNA"/>
</dbReference>
<evidence type="ECO:0000256" key="4">
    <source>
        <dbReference type="ARBA" id="ARBA00022989"/>
    </source>
</evidence>
<feature type="transmembrane region" description="Helical" evidence="6">
    <location>
        <begin position="238"/>
        <end position="260"/>
    </location>
</feature>
<dbReference type="PANTHER" id="PTHR31102">
    <property type="match status" value="1"/>
</dbReference>
<feature type="transmembrane region" description="Helical" evidence="6">
    <location>
        <begin position="152"/>
        <end position="170"/>
    </location>
</feature>
<feature type="domain" description="Cation/H+ exchanger transmembrane" evidence="7">
    <location>
        <begin position="140"/>
        <end position="510"/>
    </location>
</feature>
<feature type="transmembrane region" description="Helical" evidence="6">
    <location>
        <begin position="430"/>
        <end position="450"/>
    </location>
</feature>
<reference evidence="8 9" key="1">
    <citation type="submission" date="2020-04" db="EMBL/GenBank/DDBJ databases">
        <authorList>
            <person name="Alioto T."/>
            <person name="Alioto T."/>
            <person name="Gomez Garrido J."/>
        </authorList>
    </citation>
    <scope>NUCLEOTIDE SEQUENCE [LARGE SCALE GENOMIC DNA]</scope>
</reference>
<dbReference type="OrthoDB" id="423807at2759"/>
<dbReference type="Proteomes" id="UP000494165">
    <property type="component" value="Unassembled WGS sequence"/>
</dbReference>
<dbReference type="GO" id="GO:1902600">
    <property type="term" value="P:proton transmembrane transport"/>
    <property type="evidence" value="ECO:0007669"/>
    <property type="project" value="InterPro"/>
</dbReference>
<organism evidence="8 9">
    <name type="scientific">Cloeon dipterum</name>
    <dbReference type="NCBI Taxonomy" id="197152"/>
    <lineage>
        <taxon>Eukaryota</taxon>
        <taxon>Metazoa</taxon>
        <taxon>Ecdysozoa</taxon>
        <taxon>Arthropoda</taxon>
        <taxon>Hexapoda</taxon>
        <taxon>Insecta</taxon>
        <taxon>Pterygota</taxon>
        <taxon>Palaeoptera</taxon>
        <taxon>Ephemeroptera</taxon>
        <taxon>Pisciforma</taxon>
        <taxon>Baetidae</taxon>
        <taxon>Cloeon</taxon>
    </lineage>
</organism>
<evidence type="ECO:0000256" key="6">
    <source>
        <dbReference type="SAM" id="Phobius"/>
    </source>
</evidence>
<feature type="transmembrane region" description="Helical" evidence="6">
    <location>
        <begin position="127"/>
        <end position="145"/>
    </location>
</feature>
<dbReference type="GO" id="GO:0016020">
    <property type="term" value="C:membrane"/>
    <property type="evidence" value="ECO:0007669"/>
    <property type="project" value="UniProtKB-SubCell"/>
</dbReference>
<feature type="transmembrane region" description="Helical" evidence="6">
    <location>
        <begin position="497"/>
        <end position="520"/>
    </location>
</feature>
<protein>
    <recommendedName>
        <fullName evidence="7">Cation/H+ exchanger transmembrane domain-containing protein</fullName>
    </recommendedName>
</protein>
<dbReference type="InterPro" id="IPR006153">
    <property type="entry name" value="Cation/H_exchanger_TM"/>
</dbReference>
<feature type="transmembrane region" description="Helical" evidence="6">
    <location>
        <begin position="272"/>
        <end position="298"/>
    </location>
</feature>
<comment type="caution">
    <text evidence="8">The sequence shown here is derived from an EMBL/GenBank/DDBJ whole genome shotgun (WGS) entry which is preliminary data.</text>
</comment>
<dbReference type="Gene3D" id="1.20.1530.20">
    <property type="match status" value="1"/>
</dbReference>
<feature type="transmembrane region" description="Helical" evidence="6">
    <location>
        <begin position="304"/>
        <end position="327"/>
    </location>
</feature>
<dbReference type="GO" id="GO:0015297">
    <property type="term" value="F:antiporter activity"/>
    <property type="evidence" value="ECO:0007669"/>
    <property type="project" value="InterPro"/>
</dbReference>
<accession>A0A8S1CBW4</accession>
<evidence type="ECO:0000313" key="9">
    <source>
        <dbReference type="Proteomes" id="UP000494165"/>
    </source>
</evidence>
<dbReference type="InterPro" id="IPR038770">
    <property type="entry name" value="Na+/solute_symporter_sf"/>
</dbReference>
<evidence type="ECO:0000259" key="7">
    <source>
        <dbReference type="Pfam" id="PF00999"/>
    </source>
</evidence>
<keyword evidence="9" id="KW-1185">Reference proteome</keyword>
<dbReference type="PANTHER" id="PTHR31102:SF1">
    <property type="entry name" value="CATION_H+ EXCHANGER DOMAIN-CONTAINING PROTEIN"/>
    <property type="match status" value="1"/>
</dbReference>
<sequence length="537" mass="57081">MTVGGEQSENRPSLPRVVSFTKMENDLQNFSNAYVNPAFTDDEKYEEAKVPTAGSPALPNESVPTFGPSGSSSCSICCYKFWSKIKTFLPTRLRATRLTALWLLGFASWGTVLLLVGEDAAPPNGKLWLLILLSVVAKAGGWLAIQCRLPGLLGMLLAGMALQSAGVVSIEGPYLGLIRVIRKASLVIIMMRAGLDLDPNSVRKLKFTILRLGWMPWAIEMCCVAAMTKYLFDLTWSWAFILGAVEAAVSPAVVVPNLILLREKGFGVVQGVPTLVLAVTGIEDAISIATYGVISSIMFSTGSLVFSILQGPLSVLAGIATGVVIGYLSKFVPDKNDPYVISIRVFLLLLGGLVAVLGFDRLSLSGAGPLAVIVAAFGAGTAFANQGWPVGQNQVALTFGVLWQFFEPVVFGLVGAQIKVAELPANTVGLATACVFGPALVRFIVTMVLLSGSSLNLKEKFFVSLAWMAKATVQAVLGPAALDLVRNSEDKELVESANIMFIVCVISILLTAPIGAILIATTGPRLLRKATNAAERR</sequence>
<gene>
    <name evidence="8" type="ORF">CLODIP_2_CD03615</name>
</gene>
<keyword evidence="5 6" id="KW-0472">Membrane</keyword>
<proteinExistence type="inferred from homology"/>
<feature type="transmembrane region" description="Helical" evidence="6">
    <location>
        <begin position="339"/>
        <end position="359"/>
    </location>
</feature>
<evidence type="ECO:0000256" key="2">
    <source>
        <dbReference type="ARBA" id="ARBA00007367"/>
    </source>
</evidence>
<feature type="transmembrane region" description="Helical" evidence="6">
    <location>
        <begin position="95"/>
        <end position="115"/>
    </location>
</feature>
<evidence type="ECO:0000313" key="8">
    <source>
        <dbReference type="EMBL" id="CAB3364807.1"/>
    </source>
</evidence>
<evidence type="ECO:0000256" key="3">
    <source>
        <dbReference type="ARBA" id="ARBA00022692"/>
    </source>
</evidence>
<comment type="subcellular location">
    <subcellularLocation>
        <location evidence="1">Membrane</location>
        <topology evidence="1">Multi-pass membrane protein</topology>
    </subcellularLocation>
</comment>
<keyword evidence="4 6" id="KW-1133">Transmembrane helix</keyword>
<keyword evidence="3 6" id="KW-0812">Transmembrane</keyword>
<dbReference type="AlphaFoldDB" id="A0A8S1CBW4"/>
<dbReference type="Pfam" id="PF00999">
    <property type="entry name" value="Na_H_Exchanger"/>
    <property type="match status" value="1"/>
</dbReference>